<dbReference type="FunCoup" id="J0LBA6">
    <property type="interactions" value="46"/>
</dbReference>
<dbReference type="GO" id="GO:0004298">
    <property type="term" value="F:threonine-type endopeptidase activity"/>
    <property type="evidence" value="ECO:0007669"/>
    <property type="project" value="UniProtKB-KW"/>
</dbReference>
<evidence type="ECO:0000256" key="1">
    <source>
        <dbReference type="ARBA" id="ARBA00022670"/>
    </source>
</evidence>
<evidence type="ECO:0000256" key="3">
    <source>
        <dbReference type="ARBA" id="ARBA00022801"/>
    </source>
</evidence>
<gene>
    <name evidence="5" type="ORF">AURDEDRAFT_76742</name>
</gene>
<dbReference type="InterPro" id="IPR023333">
    <property type="entry name" value="Proteasome_suB-type"/>
</dbReference>
<dbReference type="SUPFAM" id="SSF56235">
    <property type="entry name" value="N-terminal nucleophile aminohydrolases (Ntn hydrolases)"/>
    <property type="match status" value="1"/>
</dbReference>
<accession>J0LBA6</accession>
<keyword evidence="2" id="KW-0888">Threonine protease</keyword>
<keyword evidence="6" id="KW-1185">Reference proteome</keyword>
<dbReference type="AlphaFoldDB" id="J0LBA6"/>
<dbReference type="GO" id="GO:0005737">
    <property type="term" value="C:cytoplasm"/>
    <property type="evidence" value="ECO:0007669"/>
    <property type="project" value="TreeGrafter"/>
</dbReference>
<dbReference type="Proteomes" id="UP000006514">
    <property type="component" value="Unassembled WGS sequence"/>
</dbReference>
<organism evidence="5 6">
    <name type="scientific">Auricularia subglabra (strain TFB-10046 / SS5)</name>
    <name type="common">White-rot fungus</name>
    <name type="synonym">Auricularia delicata (strain TFB10046)</name>
    <dbReference type="NCBI Taxonomy" id="717982"/>
    <lineage>
        <taxon>Eukaryota</taxon>
        <taxon>Fungi</taxon>
        <taxon>Dikarya</taxon>
        <taxon>Basidiomycota</taxon>
        <taxon>Agaricomycotina</taxon>
        <taxon>Agaricomycetes</taxon>
        <taxon>Auriculariales</taxon>
        <taxon>Auriculariaceae</taxon>
        <taxon>Auricularia</taxon>
    </lineage>
</organism>
<evidence type="ECO:0000256" key="2">
    <source>
        <dbReference type="ARBA" id="ARBA00022698"/>
    </source>
</evidence>
<keyword evidence="3 5" id="KW-0378">Hydrolase</keyword>
<reference evidence="6" key="1">
    <citation type="journal article" date="2012" name="Science">
        <title>The Paleozoic origin of enzymatic lignin decomposition reconstructed from 31 fungal genomes.</title>
        <authorList>
            <person name="Floudas D."/>
            <person name="Binder M."/>
            <person name="Riley R."/>
            <person name="Barry K."/>
            <person name="Blanchette R.A."/>
            <person name="Henrissat B."/>
            <person name="Martinez A.T."/>
            <person name="Otillar R."/>
            <person name="Spatafora J.W."/>
            <person name="Yadav J.S."/>
            <person name="Aerts A."/>
            <person name="Benoit I."/>
            <person name="Boyd A."/>
            <person name="Carlson A."/>
            <person name="Copeland A."/>
            <person name="Coutinho P.M."/>
            <person name="de Vries R.P."/>
            <person name="Ferreira P."/>
            <person name="Findley K."/>
            <person name="Foster B."/>
            <person name="Gaskell J."/>
            <person name="Glotzer D."/>
            <person name="Gorecki P."/>
            <person name="Heitman J."/>
            <person name="Hesse C."/>
            <person name="Hori C."/>
            <person name="Igarashi K."/>
            <person name="Jurgens J.A."/>
            <person name="Kallen N."/>
            <person name="Kersten P."/>
            <person name="Kohler A."/>
            <person name="Kuees U."/>
            <person name="Kumar T.K.A."/>
            <person name="Kuo A."/>
            <person name="LaButti K."/>
            <person name="Larrondo L.F."/>
            <person name="Lindquist E."/>
            <person name="Ling A."/>
            <person name="Lombard V."/>
            <person name="Lucas S."/>
            <person name="Lundell T."/>
            <person name="Martin R."/>
            <person name="McLaughlin D.J."/>
            <person name="Morgenstern I."/>
            <person name="Morin E."/>
            <person name="Murat C."/>
            <person name="Nagy L.G."/>
            <person name="Nolan M."/>
            <person name="Ohm R.A."/>
            <person name="Patyshakuliyeva A."/>
            <person name="Rokas A."/>
            <person name="Ruiz-Duenas F.J."/>
            <person name="Sabat G."/>
            <person name="Salamov A."/>
            <person name="Samejima M."/>
            <person name="Schmutz J."/>
            <person name="Slot J.C."/>
            <person name="St John F."/>
            <person name="Stenlid J."/>
            <person name="Sun H."/>
            <person name="Sun S."/>
            <person name="Syed K."/>
            <person name="Tsang A."/>
            <person name="Wiebenga A."/>
            <person name="Young D."/>
            <person name="Pisabarro A."/>
            <person name="Eastwood D.C."/>
            <person name="Martin F."/>
            <person name="Cullen D."/>
            <person name="Grigoriev I.V."/>
            <person name="Hibbett D.S."/>
        </authorList>
    </citation>
    <scope>NUCLEOTIDE SEQUENCE [LARGE SCALE GENOMIC DNA]</scope>
    <source>
        <strain evidence="6">TFB10046</strain>
    </source>
</reference>
<evidence type="ECO:0000256" key="4">
    <source>
        <dbReference type="ARBA" id="ARBA00023242"/>
    </source>
</evidence>
<dbReference type="InterPro" id="IPR029055">
    <property type="entry name" value="Ntn_hydrolases_N"/>
</dbReference>
<dbReference type="PANTHER" id="PTHR32194:SF4">
    <property type="entry name" value="PROTEASOME SUBUNIT BETA TYPE-7"/>
    <property type="match status" value="1"/>
</dbReference>
<dbReference type="InParanoid" id="J0LBA6"/>
<feature type="non-terminal residue" evidence="5">
    <location>
        <position position="1"/>
    </location>
</feature>
<evidence type="ECO:0000313" key="5">
    <source>
        <dbReference type="EMBL" id="EJD33733.1"/>
    </source>
</evidence>
<proteinExistence type="predicted"/>
<name>J0LBA6_AURST</name>
<sequence length="131" mass="13634">QGPPVAQGTSTGTTIVGCLYVDGIVIGADTRGAEGNIVADMNCKKIHYIPENILCCGAGTAARTELTTTLISSNRALHDNCTSSPQAARRVATGPHLFTVHPHCSIDKLPYVTMNTGSLAAMAVLEFAFSS</sequence>
<dbReference type="Pfam" id="PF00227">
    <property type="entry name" value="Proteasome"/>
    <property type="match status" value="1"/>
</dbReference>
<keyword evidence="1" id="KW-0645">Protease</keyword>
<dbReference type="GO" id="GO:0005839">
    <property type="term" value="C:proteasome core complex"/>
    <property type="evidence" value="ECO:0007669"/>
    <property type="project" value="InterPro"/>
</dbReference>
<keyword evidence="4" id="KW-0539">Nucleus</keyword>
<protein>
    <submittedName>
        <fullName evidence="5">N-terminal nucleophile aminohydrolase</fullName>
    </submittedName>
</protein>
<dbReference type="GO" id="GO:0051603">
    <property type="term" value="P:proteolysis involved in protein catabolic process"/>
    <property type="evidence" value="ECO:0007669"/>
    <property type="project" value="InterPro"/>
</dbReference>
<dbReference type="EMBL" id="JH688102">
    <property type="protein sequence ID" value="EJD33733.1"/>
    <property type="molecule type" value="Genomic_DNA"/>
</dbReference>
<dbReference type="eggNOG" id="KOG0173">
    <property type="taxonomic scope" value="Eukaryota"/>
</dbReference>
<dbReference type="Gene3D" id="3.60.20.10">
    <property type="entry name" value="Glutamine Phosphoribosylpyrophosphate, subunit 1, domain 1"/>
    <property type="match status" value="1"/>
</dbReference>
<evidence type="ECO:0000313" key="6">
    <source>
        <dbReference type="Proteomes" id="UP000006514"/>
    </source>
</evidence>
<dbReference type="InterPro" id="IPR001353">
    <property type="entry name" value="Proteasome_sua/b"/>
</dbReference>
<dbReference type="PANTHER" id="PTHR32194">
    <property type="entry name" value="METALLOPROTEASE TLDD"/>
    <property type="match status" value="1"/>
</dbReference>
<dbReference type="KEGG" id="adl:AURDEDRAFT_76742"/>
<dbReference type="OrthoDB" id="429533at2759"/>